<evidence type="ECO:0008006" key="13">
    <source>
        <dbReference type="Google" id="ProtNLM"/>
    </source>
</evidence>
<evidence type="ECO:0000256" key="9">
    <source>
        <dbReference type="SAM" id="MobiDB-lite"/>
    </source>
</evidence>
<evidence type="ECO:0000256" key="5">
    <source>
        <dbReference type="ARBA" id="ARBA00022989"/>
    </source>
</evidence>
<dbReference type="GO" id="GO:0015743">
    <property type="term" value="P:malate transport"/>
    <property type="evidence" value="ECO:0007669"/>
    <property type="project" value="InterPro"/>
</dbReference>
<comment type="subcellular location">
    <subcellularLocation>
        <location evidence="1">Membrane</location>
        <topology evidence="1">Multi-pass membrane protein</topology>
    </subcellularLocation>
</comment>
<feature type="transmembrane region" description="Helical" evidence="10">
    <location>
        <begin position="203"/>
        <end position="224"/>
    </location>
</feature>
<dbReference type="Proteomes" id="UP000825935">
    <property type="component" value="Chromosome 6"/>
</dbReference>
<organism evidence="11 12">
    <name type="scientific">Ceratopteris richardii</name>
    <name type="common">Triangle waterfern</name>
    <dbReference type="NCBI Taxonomy" id="49495"/>
    <lineage>
        <taxon>Eukaryota</taxon>
        <taxon>Viridiplantae</taxon>
        <taxon>Streptophyta</taxon>
        <taxon>Embryophyta</taxon>
        <taxon>Tracheophyta</taxon>
        <taxon>Polypodiopsida</taxon>
        <taxon>Polypodiidae</taxon>
        <taxon>Polypodiales</taxon>
        <taxon>Pteridineae</taxon>
        <taxon>Pteridaceae</taxon>
        <taxon>Parkerioideae</taxon>
        <taxon>Ceratopteris</taxon>
    </lineage>
</organism>
<keyword evidence="4 10" id="KW-0812">Transmembrane</keyword>
<feature type="compositionally biased region" description="Basic and acidic residues" evidence="9">
    <location>
        <begin position="424"/>
        <end position="438"/>
    </location>
</feature>
<feature type="transmembrane region" description="Helical" evidence="10">
    <location>
        <begin position="172"/>
        <end position="191"/>
    </location>
</feature>
<reference evidence="11" key="1">
    <citation type="submission" date="2021-08" db="EMBL/GenBank/DDBJ databases">
        <title>WGS assembly of Ceratopteris richardii.</title>
        <authorList>
            <person name="Marchant D.B."/>
            <person name="Chen G."/>
            <person name="Jenkins J."/>
            <person name="Shu S."/>
            <person name="Leebens-Mack J."/>
            <person name="Grimwood J."/>
            <person name="Schmutz J."/>
            <person name="Soltis P."/>
            <person name="Soltis D."/>
            <person name="Chen Z.-H."/>
        </authorList>
    </citation>
    <scope>NUCLEOTIDE SEQUENCE</scope>
    <source>
        <strain evidence="11">Whitten #5841</strain>
        <tissue evidence="11">Leaf</tissue>
    </source>
</reference>
<dbReference type="Pfam" id="PF11744">
    <property type="entry name" value="ALMT"/>
    <property type="match status" value="1"/>
</dbReference>
<evidence type="ECO:0000313" key="12">
    <source>
        <dbReference type="Proteomes" id="UP000825935"/>
    </source>
</evidence>
<keyword evidence="3" id="KW-0813">Transport</keyword>
<evidence type="ECO:0000256" key="7">
    <source>
        <dbReference type="ARBA" id="ARBA00023136"/>
    </source>
</evidence>
<dbReference type="OMA" id="FINTENW"/>
<feature type="transmembrane region" description="Helical" evidence="10">
    <location>
        <begin position="117"/>
        <end position="138"/>
    </location>
</feature>
<gene>
    <name evidence="11" type="ORF">KP509_06G086400</name>
</gene>
<name>A0A8T2UN47_CERRI</name>
<feature type="transmembrane region" description="Helical" evidence="10">
    <location>
        <begin position="92"/>
        <end position="111"/>
    </location>
</feature>
<evidence type="ECO:0000256" key="4">
    <source>
        <dbReference type="ARBA" id="ARBA00022692"/>
    </source>
</evidence>
<evidence type="ECO:0000256" key="8">
    <source>
        <dbReference type="ARBA" id="ARBA00023303"/>
    </source>
</evidence>
<dbReference type="GO" id="GO:0016020">
    <property type="term" value="C:membrane"/>
    <property type="evidence" value="ECO:0007669"/>
    <property type="project" value="UniProtKB-SubCell"/>
</dbReference>
<keyword evidence="5 10" id="KW-1133">Transmembrane helix</keyword>
<feature type="transmembrane region" description="Helical" evidence="10">
    <location>
        <begin position="145"/>
        <end position="166"/>
    </location>
</feature>
<evidence type="ECO:0000256" key="3">
    <source>
        <dbReference type="ARBA" id="ARBA00022448"/>
    </source>
</evidence>
<evidence type="ECO:0000256" key="1">
    <source>
        <dbReference type="ARBA" id="ARBA00004141"/>
    </source>
</evidence>
<proteinExistence type="inferred from homology"/>
<comment type="caution">
    <text evidence="11">The sequence shown here is derived from an EMBL/GenBank/DDBJ whole genome shotgun (WGS) entry which is preliminary data.</text>
</comment>
<keyword evidence="6" id="KW-0406">Ion transport</keyword>
<keyword evidence="12" id="KW-1185">Reference proteome</keyword>
<comment type="similarity">
    <text evidence="2">Belongs to the aromatic acid exporter (TC 2.A.85) family.</text>
</comment>
<dbReference type="GO" id="GO:0034220">
    <property type="term" value="P:monoatomic ion transmembrane transport"/>
    <property type="evidence" value="ECO:0007669"/>
    <property type="project" value="UniProtKB-KW"/>
</dbReference>
<keyword evidence="7 10" id="KW-0472">Membrane</keyword>
<feature type="region of interest" description="Disordered" evidence="9">
    <location>
        <begin position="415"/>
        <end position="447"/>
    </location>
</feature>
<evidence type="ECO:0000256" key="2">
    <source>
        <dbReference type="ARBA" id="ARBA00007079"/>
    </source>
</evidence>
<sequence>MHALNCSCVHAEIVSQRVFPVFVHVSFACDVGENSSAPAIAGTDDSKQRNTNELETVGEESNDGISLGLALGLVSCCVLLDQVDATLGKNAIWAVLTTVAVFECTVGATLSRGLNRGLGTFLAASAALGIDFLAHFIGGSAEPNVVGVSIFVVGMITTYARFFPAIKARYDYGMVMFCTSFCLVVVSGYRASDNIKVALDRMFIVILGCAVCVVVSLFIFPVWAGDDLHNLIVNNCDDLADSIEACTAAYFNRYDKHAFSRLSSKSMRGEAIDDIIYRGYKTVLLSKQTEENLANQACYEPWHGRFGCMYPWQKCLEVGTILRHCAYTVCALHGCVLSEIQAPNVLREIFSQPCMYISSEVVRVLRESAVGLRECCKTQRSKQSMIESLRSAVLHLHDAMESYNSQVAGIHDMATSSASDNNDSEMKAHLDNMHDGHSPEAPTNSSSLYVSNQQQNHQYRRLFSASVLNAGYCLPDLRYDYVPPVNLDNNDERMRRCRKFTECLSVTTVATLLIELVSRLEPLLTAIAELEEKAFFKDVAAPDVPFSRRPNLRRYNTEKLIVQHATAEICPF</sequence>
<protein>
    <recommendedName>
        <fullName evidence="13">Aluminum-activated malate transporter</fullName>
    </recommendedName>
</protein>
<evidence type="ECO:0000256" key="10">
    <source>
        <dbReference type="SAM" id="Phobius"/>
    </source>
</evidence>
<dbReference type="InterPro" id="IPR020966">
    <property type="entry name" value="ALMT"/>
</dbReference>
<keyword evidence="8" id="KW-0407">Ion channel</keyword>
<dbReference type="EMBL" id="CM035411">
    <property type="protein sequence ID" value="KAH7435970.1"/>
    <property type="molecule type" value="Genomic_DNA"/>
</dbReference>
<dbReference type="AlphaFoldDB" id="A0A8T2UN47"/>
<evidence type="ECO:0000256" key="6">
    <source>
        <dbReference type="ARBA" id="ARBA00023065"/>
    </source>
</evidence>
<dbReference type="PANTHER" id="PTHR31086">
    <property type="entry name" value="ALUMINUM-ACTIVATED MALATE TRANSPORTER 10"/>
    <property type="match status" value="1"/>
</dbReference>
<evidence type="ECO:0000313" key="11">
    <source>
        <dbReference type="EMBL" id="KAH7435970.1"/>
    </source>
</evidence>
<accession>A0A8T2UN47</accession>
<dbReference type="OrthoDB" id="68611at2759"/>